<evidence type="ECO:0000313" key="1">
    <source>
        <dbReference type="Proteomes" id="UP000813463"/>
    </source>
</evidence>
<protein>
    <submittedName>
        <fullName evidence="2">Uncharacterized protein</fullName>
    </submittedName>
</protein>
<reference evidence="2" key="2">
    <citation type="submission" date="2025-08" db="UniProtKB">
        <authorList>
            <consortium name="RefSeq"/>
        </authorList>
    </citation>
    <scope>IDENTIFICATION</scope>
    <source>
        <tissue evidence="2">Leaf</tissue>
    </source>
</reference>
<proteinExistence type="predicted"/>
<name>A0ABM3R549_SPIOL</name>
<keyword evidence="1" id="KW-1185">Reference proteome</keyword>
<accession>A0ABM3R549</accession>
<gene>
    <name evidence="2" type="primary">LOC130466017</name>
</gene>
<dbReference type="GeneID" id="130466017"/>
<dbReference type="RefSeq" id="XP_056690740.1">
    <property type="nucleotide sequence ID" value="XM_056834762.1"/>
</dbReference>
<evidence type="ECO:0000313" key="2">
    <source>
        <dbReference type="RefSeq" id="XP_056690740.1"/>
    </source>
</evidence>
<sequence length="109" mass="12954">MLKFSVVHRKDIKMKKNPAIMWIQPQCPRQAQGTNDSGYYVCRYMQETISKRQQLVPPKYFPQVPATYSQPMIDEICDTLVTYFFKQKQVINDQIHEDEENDILDVDHE</sequence>
<organism evidence="1 2">
    <name type="scientific">Spinacia oleracea</name>
    <name type="common">Spinach</name>
    <dbReference type="NCBI Taxonomy" id="3562"/>
    <lineage>
        <taxon>Eukaryota</taxon>
        <taxon>Viridiplantae</taxon>
        <taxon>Streptophyta</taxon>
        <taxon>Embryophyta</taxon>
        <taxon>Tracheophyta</taxon>
        <taxon>Spermatophyta</taxon>
        <taxon>Magnoliopsida</taxon>
        <taxon>eudicotyledons</taxon>
        <taxon>Gunneridae</taxon>
        <taxon>Pentapetalae</taxon>
        <taxon>Caryophyllales</taxon>
        <taxon>Chenopodiaceae</taxon>
        <taxon>Chenopodioideae</taxon>
        <taxon>Anserineae</taxon>
        <taxon>Spinacia</taxon>
    </lineage>
</organism>
<reference evidence="1" key="1">
    <citation type="journal article" date="2021" name="Nat. Commun.">
        <title>Genomic analyses provide insights into spinach domestication and the genetic basis of agronomic traits.</title>
        <authorList>
            <person name="Cai X."/>
            <person name="Sun X."/>
            <person name="Xu C."/>
            <person name="Sun H."/>
            <person name="Wang X."/>
            <person name="Ge C."/>
            <person name="Zhang Z."/>
            <person name="Wang Q."/>
            <person name="Fei Z."/>
            <person name="Jiao C."/>
            <person name="Wang Q."/>
        </authorList>
    </citation>
    <scope>NUCLEOTIDE SEQUENCE [LARGE SCALE GENOMIC DNA]</scope>
    <source>
        <strain evidence="1">cv. Varoflay</strain>
    </source>
</reference>
<dbReference type="Proteomes" id="UP000813463">
    <property type="component" value="Chromosome 1"/>
</dbReference>